<keyword evidence="1" id="KW-0472">Membrane</keyword>
<accession>A0A843W6N7</accession>
<dbReference type="Proteomes" id="UP000652761">
    <property type="component" value="Unassembled WGS sequence"/>
</dbReference>
<sequence length="600" mass="67185">MAKRRGALAPVKLCEQVTYMWYRRGLVVFLDTLTLRESFGPFVRDCETERLFFCCVVRAQLLLRLVSGDSLVVVCPSGGTIVFVFQWWYLVVVDLMFLTVLNGATKEEGVKSKKSSKRRGSGSILLEDSMRPLTEECCWKKKKVSASESGRSRGNARRSLYSVFFAKVVTSEAHPYSPQVRARRRFLYRHLVRSRVVAVLAQRLQQCSFSFFGCTCCTSGMPQACCVVSLARLRSVRGRRTRVKHVTGLTGLDKAFRQSWYQSKAVVMADRRDWGGGGDDPEESTQRMIERIWESLTDIRTRMDQQAPVPPVIGEAVPVAPVPPPPGVEVPFVAPVPPLAPMIAAEDPMVQIERFLRLQSPTYTGGPNPDAMEHWIHEIKREWWRLKMQTTFAGRIEGAITWPEFLEVFNDTFFPLQVQQAKREQFRTLQQGETSVLEYQMRFMALSRIVEEATQRAATLEGAIQTRQVGESVVAVAFRWPSSVCMCATCSAQGSGRCEGDAQDCRDLIAAPRGVAESGRSRGNARRSLYSVFFTMVVLVSSALELVALWEARVVDAYRGYLSSWVPQVLCEPGCSSGLCPGTYAVPSRSVSSDLDTLTP</sequence>
<feature type="domain" description="Retrotransposon gag" evidence="2">
    <location>
        <begin position="381"/>
        <end position="452"/>
    </location>
</feature>
<dbReference type="EMBL" id="NMUH01003337">
    <property type="protein sequence ID" value="MQM05049.1"/>
    <property type="molecule type" value="Genomic_DNA"/>
</dbReference>
<keyword evidence="4" id="KW-1185">Reference proteome</keyword>
<reference evidence="3" key="1">
    <citation type="submission" date="2017-07" db="EMBL/GenBank/DDBJ databases">
        <title>Taro Niue Genome Assembly and Annotation.</title>
        <authorList>
            <person name="Atibalentja N."/>
            <person name="Keating K."/>
            <person name="Fields C.J."/>
        </authorList>
    </citation>
    <scope>NUCLEOTIDE SEQUENCE</scope>
    <source>
        <strain evidence="3">Niue_2</strain>
        <tissue evidence="3">Leaf</tissue>
    </source>
</reference>
<evidence type="ECO:0000313" key="4">
    <source>
        <dbReference type="Proteomes" id="UP000652761"/>
    </source>
</evidence>
<dbReference type="AlphaFoldDB" id="A0A843W6N7"/>
<evidence type="ECO:0000256" key="1">
    <source>
        <dbReference type="SAM" id="Phobius"/>
    </source>
</evidence>
<evidence type="ECO:0000313" key="3">
    <source>
        <dbReference type="EMBL" id="MQM05049.1"/>
    </source>
</evidence>
<keyword evidence="1" id="KW-1133">Transmembrane helix</keyword>
<comment type="caution">
    <text evidence="3">The sequence shown here is derived from an EMBL/GenBank/DDBJ whole genome shotgun (WGS) entry which is preliminary data.</text>
</comment>
<dbReference type="Pfam" id="PF03732">
    <property type="entry name" value="Retrotrans_gag"/>
    <property type="match status" value="1"/>
</dbReference>
<organism evidence="3 4">
    <name type="scientific">Colocasia esculenta</name>
    <name type="common">Wild taro</name>
    <name type="synonym">Arum esculentum</name>
    <dbReference type="NCBI Taxonomy" id="4460"/>
    <lineage>
        <taxon>Eukaryota</taxon>
        <taxon>Viridiplantae</taxon>
        <taxon>Streptophyta</taxon>
        <taxon>Embryophyta</taxon>
        <taxon>Tracheophyta</taxon>
        <taxon>Spermatophyta</taxon>
        <taxon>Magnoliopsida</taxon>
        <taxon>Liliopsida</taxon>
        <taxon>Araceae</taxon>
        <taxon>Aroideae</taxon>
        <taxon>Colocasieae</taxon>
        <taxon>Colocasia</taxon>
    </lineage>
</organism>
<gene>
    <name evidence="3" type="ORF">Taro_037858</name>
</gene>
<dbReference type="InterPro" id="IPR005162">
    <property type="entry name" value="Retrotrans_gag_dom"/>
</dbReference>
<name>A0A843W6N7_COLES</name>
<proteinExistence type="predicted"/>
<protein>
    <recommendedName>
        <fullName evidence="2">Retrotransposon gag domain-containing protein</fullName>
    </recommendedName>
</protein>
<keyword evidence="1" id="KW-0812">Transmembrane</keyword>
<evidence type="ECO:0000259" key="2">
    <source>
        <dbReference type="Pfam" id="PF03732"/>
    </source>
</evidence>
<feature type="transmembrane region" description="Helical" evidence="1">
    <location>
        <begin position="529"/>
        <end position="550"/>
    </location>
</feature>